<evidence type="ECO:0000313" key="1">
    <source>
        <dbReference type="EMBL" id="MDQ0997536.1"/>
    </source>
</evidence>
<organism evidence="1 2">
    <name type="scientific">Phyllobacterium ifriqiyense</name>
    <dbReference type="NCBI Taxonomy" id="314238"/>
    <lineage>
        <taxon>Bacteria</taxon>
        <taxon>Pseudomonadati</taxon>
        <taxon>Pseudomonadota</taxon>
        <taxon>Alphaproteobacteria</taxon>
        <taxon>Hyphomicrobiales</taxon>
        <taxon>Phyllobacteriaceae</taxon>
        <taxon>Phyllobacterium</taxon>
    </lineage>
</organism>
<accession>A0ABU0SAN5</accession>
<dbReference type="Proteomes" id="UP001237780">
    <property type="component" value="Unassembled WGS sequence"/>
</dbReference>
<gene>
    <name evidence="1" type="ORF">QFZ34_002718</name>
</gene>
<protein>
    <submittedName>
        <fullName evidence="1">Uncharacterized protein</fullName>
    </submittedName>
</protein>
<name>A0ABU0SAN5_9HYPH</name>
<proteinExistence type="predicted"/>
<comment type="caution">
    <text evidence="1">The sequence shown here is derived from an EMBL/GenBank/DDBJ whole genome shotgun (WGS) entry which is preliminary data.</text>
</comment>
<evidence type="ECO:0000313" key="2">
    <source>
        <dbReference type="Proteomes" id="UP001237780"/>
    </source>
</evidence>
<keyword evidence="2" id="KW-1185">Reference proteome</keyword>
<sequence>MRIRELQEIRYDERTATLKFSGLNPFKKHRSVRVVIDDPEMFLNAIKKALVDPDGNSIPLDPTEIQK</sequence>
<reference evidence="1 2" key="1">
    <citation type="submission" date="2023-07" db="EMBL/GenBank/DDBJ databases">
        <title>Comparative genomics of wheat-associated soil bacteria to identify genetic determinants of phenazine resistance.</title>
        <authorList>
            <person name="Mouncey N."/>
        </authorList>
    </citation>
    <scope>NUCLEOTIDE SEQUENCE [LARGE SCALE GENOMIC DNA]</scope>
    <source>
        <strain evidence="1 2">W4I11</strain>
    </source>
</reference>
<dbReference type="RefSeq" id="WP_307281622.1">
    <property type="nucleotide sequence ID" value="NZ_JAUSZT010000003.1"/>
</dbReference>
<dbReference type="EMBL" id="JAUSZT010000003">
    <property type="protein sequence ID" value="MDQ0997536.1"/>
    <property type="molecule type" value="Genomic_DNA"/>
</dbReference>